<feature type="coiled-coil region" evidence="1">
    <location>
        <begin position="73"/>
        <end position="149"/>
    </location>
</feature>
<keyword evidence="2" id="KW-1133">Transmembrane helix</keyword>
<proteinExistence type="predicted"/>
<keyword evidence="2" id="KW-0472">Membrane</keyword>
<evidence type="ECO:0000256" key="1">
    <source>
        <dbReference type="SAM" id="Coils"/>
    </source>
</evidence>
<dbReference type="Proteomes" id="UP000198854">
    <property type="component" value="Unassembled WGS sequence"/>
</dbReference>
<keyword evidence="1" id="KW-0175">Coiled coil</keyword>
<dbReference type="RefSeq" id="WP_143015650.1">
    <property type="nucleotide sequence ID" value="NZ_FNDD01000025.1"/>
</dbReference>
<reference evidence="3 4" key="1">
    <citation type="submission" date="2016-10" db="EMBL/GenBank/DDBJ databases">
        <authorList>
            <person name="de Groot N.N."/>
        </authorList>
    </citation>
    <scope>NUCLEOTIDE SEQUENCE [LARGE SCALE GENOMIC DNA]</scope>
    <source>
        <strain evidence="3 4">CGMCC 1.10228</strain>
    </source>
</reference>
<protein>
    <submittedName>
        <fullName evidence="3">Uncharacterized protein</fullName>
    </submittedName>
</protein>
<organism evidence="3 4">
    <name type="scientific">Vibrio xiamenensis</name>
    <dbReference type="NCBI Taxonomy" id="861298"/>
    <lineage>
        <taxon>Bacteria</taxon>
        <taxon>Pseudomonadati</taxon>
        <taxon>Pseudomonadota</taxon>
        <taxon>Gammaproteobacteria</taxon>
        <taxon>Vibrionales</taxon>
        <taxon>Vibrionaceae</taxon>
        <taxon>Vibrio</taxon>
    </lineage>
</organism>
<dbReference type="EMBL" id="FNDD01000025">
    <property type="protein sequence ID" value="SDH70322.1"/>
    <property type="molecule type" value="Genomic_DNA"/>
</dbReference>
<evidence type="ECO:0000313" key="3">
    <source>
        <dbReference type="EMBL" id="SDH70322.1"/>
    </source>
</evidence>
<gene>
    <name evidence="3" type="ORF">SAMN04488136_12522</name>
</gene>
<sequence>MLFVTTAPLLRLHNVMPWPKMPQFAPLLIAVVTLLIISWRLKHHQPNRSTSPATYNDTTKPNLNAPCHDTLRLQRLQARQQQAENHLQDARRQVFRIRAQISQVEQHKTNSQPDHSQLINLKQSLSEALEQLELAHQQQLKTMQKVQDAKLKNQATKHYSHCSVRRK</sequence>
<keyword evidence="2" id="KW-0812">Transmembrane</keyword>
<keyword evidence="4" id="KW-1185">Reference proteome</keyword>
<accession>A0A1G8EKK5</accession>
<dbReference type="AlphaFoldDB" id="A0A1G8EKK5"/>
<evidence type="ECO:0000313" key="4">
    <source>
        <dbReference type="Proteomes" id="UP000198854"/>
    </source>
</evidence>
<name>A0A1G8EKK5_9VIBR</name>
<evidence type="ECO:0000256" key="2">
    <source>
        <dbReference type="SAM" id="Phobius"/>
    </source>
</evidence>
<feature type="transmembrane region" description="Helical" evidence="2">
    <location>
        <begin position="24"/>
        <end position="41"/>
    </location>
</feature>